<evidence type="ECO:0000256" key="2">
    <source>
        <dbReference type="ARBA" id="ARBA00022747"/>
    </source>
</evidence>
<name>A0A4S3TQD5_9EURY</name>
<evidence type="ECO:0000259" key="4">
    <source>
        <dbReference type="Pfam" id="PF01420"/>
    </source>
</evidence>
<dbReference type="PANTHER" id="PTHR30408">
    <property type="entry name" value="TYPE-1 RESTRICTION ENZYME ECOKI SPECIFICITY PROTEIN"/>
    <property type="match status" value="1"/>
</dbReference>
<keyword evidence="6" id="KW-1185">Reference proteome</keyword>
<dbReference type="EMBL" id="RBZW01000026">
    <property type="protein sequence ID" value="THE64758.1"/>
    <property type="molecule type" value="Genomic_DNA"/>
</dbReference>
<keyword evidence="5" id="KW-0378">Hydrolase</keyword>
<reference evidence="5 6" key="1">
    <citation type="submission" date="2018-10" db="EMBL/GenBank/DDBJ databases">
        <title>Natronolimnobius sp. XQ-INN 246 isolated from Inner Mongolia Autonomous Region of China.</title>
        <authorList>
            <person name="Xue Q."/>
        </authorList>
    </citation>
    <scope>NUCLEOTIDE SEQUENCE [LARGE SCALE GENOMIC DNA]</scope>
    <source>
        <strain evidence="5 6">XQ-INN 246</strain>
    </source>
</reference>
<sequence>MRTEPRPKPGMQQVSIGPVFVEIPEDWDLVSLNGITENSGQYGANASAEEYDPDEFRYVRITDLSEEGYLENDEMRSIPIDGNEKYRLKEGDLLFARTGAVGRSYLYSEADCDVPCAFAGYLIRFKLSDEVCDEYINQFTNSQYFRKWVDSMARSTTHANINASEYASVEIPYPPLPEQRRIADILSTVDEQIQQTDEIIEEAKELKRGVMQNLLHRGIGHDEFKEMYIGPKRSTIPTEWDVVQLREIANIKSGSTPKRSNEEYWEDGSIPWIKSGEFNDGVIEQAEEKITEKALEESGCVVFPKGTLLLALYGKGTVSKTARLGLDAATNQAIAGLLPKNKAFDPRYLQYYLIGSRNTLLNVTVNPSSDAARTNIYLSALRQFKIALPPIEEQRIIADRISTIDDKIADEQEHKQTLQELKRGLMQDLLTGKVRVNTEN</sequence>
<organism evidence="5 6">
    <name type="scientific">Salinadaptatus halalkaliphilus</name>
    <dbReference type="NCBI Taxonomy" id="2419781"/>
    <lineage>
        <taxon>Archaea</taxon>
        <taxon>Methanobacteriati</taxon>
        <taxon>Methanobacteriota</taxon>
        <taxon>Stenosarchaea group</taxon>
        <taxon>Halobacteria</taxon>
        <taxon>Halobacteriales</taxon>
        <taxon>Natrialbaceae</taxon>
        <taxon>Salinadaptatus</taxon>
    </lineage>
</organism>
<comment type="caution">
    <text evidence="5">The sequence shown here is derived from an EMBL/GenBank/DDBJ whole genome shotgun (WGS) entry which is preliminary data.</text>
</comment>
<dbReference type="OrthoDB" id="84651at2157"/>
<keyword evidence="5" id="KW-0540">Nuclease</keyword>
<keyword evidence="5" id="KW-0255">Endonuclease</keyword>
<dbReference type="CDD" id="cd17521">
    <property type="entry name" value="RMtype1_S_Sau13435ORF2165P_TRD2-CR2_like"/>
    <property type="match status" value="1"/>
</dbReference>
<dbReference type="GO" id="GO:0009307">
    <property type="term" value="P:DNA restriction-modification system"/>
    <property type="evidence" value="ECO:0007669"/>
    <property type="project" value="UniProtKB-KW"/>
</dbReference>
<evidence type="ECO:0000313" key="6">
    <source>
        <dbReference type="Proteomes" id="UP000318864"/>
    </source>
</evidence>
<dbReference type="InterPro" id="IPR000055">
    <property type="entry name" value="Restrct_endonuc_typeI_TRD"/>
</dbReference>
<protein>
    <submittedName>
        <fullName evidence="5">Restriction endonuclease subunit S</fullName>
    </submittedName>
</protein>
<dbReference type="Gene3D" id="3.90.220.20">
    <property type="entry name" value="DNA methylase specificity domains"/>
    <property type="match status" value="2"/>
</dbReference>
<evidence type="ECO:0000256" key="1">
    <source>
        <dbReference type="ARBA" id="ARBA00010923"/>
    </source>
</evidence>
<dbReference type="InterPro" id="IPR052021">
    <property type="entry name" value="Type-I_RS_S_subunit"/>
</dbReference>
<keyword evidence="2" id="KW-0680">Restriction system</keyword>
<comment type="similarity">
    <text evidence="1">Belongs to the type-I restriction system S methylase family.</text>
</comment>
<accession>A0A4S3TQD5</accession>
<evidence type="ECO:0000256" key="3">
    <source>
        <dbReference type="ARBA" id="ARBA00023125"/>
    </source>
</evidence>
<proteinExistence type="inferred from homology"/>
<feature type="domain" description="Type I restriction modification DNA specificity" evidence="4">
    <location>
        <begin position="237"/>
        <end position="419"/>
    </location>
</feature>
<dbReference type="GO" id="GO:0004519">
    <property type="term" value="F:endonuclease activity"/>
    <property type="evidence" value="ECO:0007669"/>
    <property type="project" value="UniProtKB-KW"/>
</dbReference>
<dbReference type="Proteomes" id="UP000318864">
    <property type="component" value="Unassembled WGS sequence"/>
</dbReference>
<dbReference type="RefSeq" id="WP_141464793.1">
    <property type="nucleotide sequence ID" value="NZ_RBZW01000026.1"/>
</dbReference>
<evidence type="ECO:0000313" key="5">
    <source>
        <dbReference type="EMBL" id="THE64758.1"/>
    </source>
</evidence>
<dbReference type="AlphaFoldDB" id="A0A4S3TQD5"/>
<dbReference type="Pfam" id="PF01420">
    <property type="entry name" value="Methylase_S"/>
    <property type="match status" value="2"/>
</dbReference>
<keyword evidence="3" id="KW-0238">DNA-binding</keyword>
<dbReference type="GO" id="GO:0003677">
    <property type="term" value="F:DNA binding"/>
    <property type="evidence" value="ECO:0007669"/>
    <property type="project" value="UniProtKB-KW"/>
</dbReference>
<dbReference type="SUPFAM" id="SSF116734">
    <property type="entry name" value="DNA methylase specificity domain"/>
    <property type="match status" value="2"/>
</dbReference>
<feature type="domain" description="Type I restriction modification DNA specificity" evidence="4">
    <location>
        <begin position="24"/>
        <end position="204"/>
    </location>
</feature>
<dbReference type="PANTHER" id="PTHR30408:SF12">
    <property type="entry name" value="TYPE I RESTRICTION ENZYME MJAVIII SPECIFICITY SUBUNIT"/>
    <property type="match status" value="1"/>
</dbReference>
<dbReference type="Gene3D" id="1.10.287.1120">
    <property type="entry name" value="Bipartite methylase S protein"/>
    <property type="match status" value="1"/>
</dbReference>
<gene>
    <name evidence="5" type="ORF">D8Y22_11250</name>
</gene>
<dbReference type="InterPro" id="IPR044946">
    <property type="entry name" value="Restrct_endonuc_typeI_TRD_sf"/>
</dbReference>